<dbReference type="EMBL" id="JAHLQF010000001">
    <property type="protein sequence ID" value="MBU5483766.1"/>
    <property type="molecule type" value="Genomic_DNA"/>
</dbReference>
<reference evidence="2 3" key="1">
    <citation type="submission" date="2021-06" db="EMBL/GenBank/DDBJ databases">
        <authorList>
            <person name="Sun Q."/>
            <person name="Li D."/>
        </authorList>
    </citation>
    <scope>NUCLEOTIDE SEQUENCE [LARGE SCALE GENOMIC DNA]</scope>
    <source>
        <strain evidence="2 3">MSJ-11</strain>
    </source>
</reference>
<protein>
    <submittedName>
        <fullName evidence="2">FlxA-like family protein</fullName>
    </submittedName>
</protein>
<feature type="region of interest" description="Disordered" evidence="1">
    <location>
        <begin position="185"/>
        <end position="226"/>
    </location>
</feature>
<dbReference type="InterPro" id="IPR025577">
    <property type="entry name" value="FlxA"/>
</dbReference>
<feature type="region of interest" description="Disordered" evidence="1">
    <location>
        <begin position="70"/>
        <end position="106"/>
    </location>
</feature>
<organism evidence="2 3">
    <name type="scientific">Clostridium mobile</name>
    <dbReference type="NCBI Taxonomy" id="2841512"/>
    <lineage>
        <taxon>Bacteria</taxon>
        <taxon>Bacillati</taxon>
        <taxon>Bacillota</taxon>
        <taxon>Clostridia</taxon>
        <taxon>Eubacteriales</taxon>
        <taxon>Clostridiaceae</taxon>
        <taxon>Clostridium</taxon>
    </lineage>
</organism>
<name>A0ABS6EEX2_9CLOT</name>
<evidence type="ECO:0000256" key="1">
    <source>
        <dbReference type="SAM" id="MobiDB-lite"/>
    </source>
</evidence>
<dbReference type="Proteomes" id="UP000726170">
    <property type="component" value="Unassembled WGS sequence"/>
</dbReference>
<dbReference type="RefSeq" id="WP_216438120.1">
    <property type="nucleotide sequence ID" value="NZ_JAHLQF010000001.1"/>
</dbReference>
<dbReference type="Pfam" id="PF14282">
    <property type="entry name" value="FlxA"/>
    <property type="match status" value="1"/>
</dbReference>
<evidence type="ECO:0000313" key="2">
    <source>
        <dbReference type="EMBL" id="MBU5483766.1"/>
    </source>
</evidence>
<sequence>MNISSVGGRGSSDFAIKSNGIDNEIKSLEKEKMKIQEQIQRINGEKIDDKTKSEMIKPLKEQIENINTLIQQKQMEKIQGNKKEDTSSQNNSSKNNSIDSDTYTPGMDNLIKVSTSYNEMKSINEIKTKLDGNSRILKKEAELDRDRGNIKIAEGKEKKASEFENRSNNISSKIGKIAEKINAETTKNVEGNNKDKDNSNLVEDNKSNETQVKDEYVTPKKIDTLA</sequence>
<accession>A0ABS6EEX2</accession>
<keyword evidence="3" id="KW-1185">Reference proteome</keyword>
<feature type="compositionally biased region" description="Low complexity" evidence="1">
    <location>
        <begin position="87"/>
        <end position="100"/>
    </location>
</feature>
<feature type="region of interest" description="Disordered" evidence="1">
    <location>
        <begin position="1"/>
        <end position="23"/>
    </location>
</feature>
<proteinExistence type="predicted"/>
<feature type="compositionally biased region" description="Basic and acidic residues" evidence="1">
    <location>
        <begin position="192"/>
        <end position="226"/>
    </location>
</feature>
<feature type="compositionally biased region" description="Basic and acidic residues" evidence="1">
    <location>
        <begin position="74"/>
        <end position="86"/>
    </location>
</feature>
<evidence type="ECO:0000313" key="3">
    <source>
        <dbReference type="Proteomes" id="UP000726170"/>
    </source>
</evidence>
<gene>
    <name evidence="2" type="ORF">KQI86_05440</name>
</gene>
<comment type="caution">
    <text evidence="2">The sequence shown here is derived from an EMBL/GenBank/DDBJ whole genome shotgun (WGS) entry which is preliminary data.</text>
</comment>